<accession>A0A847D0G0</accession>
<protein>
    <recommendedName>
        <fullName evidence="4">Thioredoxin domain-containing protein</fullName>
    </recommendedName>
</protein>
<name>A0A847D0G0_9BACT</name>
<evidence type="ECO:0000256" key="1">
    <source>
        <dbReference type="SAM" id="Phobius"/>
    </source>
</evidence>
<dbReference type="SUPFAM" id="SSF52833">
    <property type="entry name" value="Thioredoxin-like"/>
    <property type="match status" value="1"/>
</dbReference>
<keyword evidence="1" id="KW-0472">Membrane</keyword>
<dbReference type="Proteomes" id="UP000545876">
    <property type="component" value="Unassembled WGS sequence"/>
</dbReference>
<dbReference type="InterPro" id="IPR036249">
    <property type="entry name" value="Thioredoxin-like_sf"/>
</dbReference>
<evidence type="ECO:0000313" key="3">
    <source>
        <dbReference type="Proteomes" id="UP000545876"/>
    </source>
</evidence>
<comment type="caution">
    <text evidence="2">The sequence shown here is derived from an EMBL/GenBank/DDBJ whole genome shotgun (WGS) entry which is preliminary data.</text>
</comment>
<keyword evidence="1" id="KW-1133">Transmembrane helix</keyword>
<evidence type="ECO:0000313" key="2">
    <source>
        <dbReference type="EMBL" id="NLD25405.1"/>
    </source>
</evidence>
<proteinExistence type="predicted"/>
<sequence length="204" mass="23426">MNRLKSLKGALILFLLFSLILGGMYFFTKGMKKNNPEEELVSDSVRFSEEYSEVGENNVFEYKTVDETIKIFEAGTGVVYLGFPECPWCQRYVKYLNETANEVGLEKIYYFNILQDRKDNTEGYKKLLSLLDGYLLNDNEGNPRIFVPDVTVVVNGEIVGHDNETSMESGSVDEYWTEEKIKNLKSRLKDMLEKVVNSCNTCNI</sequence>
<organism evidence="2 3">
    <name type="scientific">Candidatus Dojkabacteria bacterium</name>
    <dbReference type="NCBI Taxonomy" id="2099670"/>
    <lineage>
        <taxon>Bacteria</taxon>
        <taxon>Candidatus Dojkabacteria</taxon>
    </lineage>
</organism>
<feature type="transmembrane region" description="Helical" evidence="1">
    <location>
        <begin position="6"/>
        <end position="27"/>
    </location>
</feature>
<gene>
    <name evidence="2" type="ORF">GX656_02085</name>
</gene>
<evidence type="ECO:0008006" key="4">
    <source>
        <dbReference type="Google" id="ProtNLM"/>
    </source>
</evidence>
<dbReference type="AlphaFoldDB" id="A0A847D0G0"/>
<dbReference type="EMBL" id="JAAZBX010000007">
    <property type="protein sequence ID" value="NLD25405.1"/>
    <property type="molecule type" value="Genomic_DNA"/>
</dbReference>
<keyword evidence="1" id="KW-0812">Transmembrane</keyword>
<reference evidence="2 3" key="1">
    <citation type="journal article" date="2020" name="Biotechnol. Biofuels">
        <title>New insights from the biogas microbiome by comprehensive genome-resolved metagenomics of nearly 1600 species originating from multiple anaerobic digesters.</title>
        <authorList>
            <person name="Campanaro S."/>
            <person name="Treu L."/>
            <person name="Rodriguez-R L.M."/>
            <person name="Kovalovszki A."/>
            <person name="Ziels R.M."/>
            <person name="Maus I."/>
            <person name="Zhu X."/>
            <person name="Kougias P.G."/>
            <person name="Basile A."/>
            <person name="Luo G."/>
            <person name="Schluter A."/>
            <person name="Konstantinidis K.T."/>
            <person name="Angelidaki I."/>
        </authorList>
    </citation>
    <scope>NUCLEOTIDE SEQUENCE [LARGE SCALE GENOMIC DNA]</scope>
    <source>
        <strain evidence="2">AS06rmzACSIP_65</strain>
    </source>
</reference>
<dbReference type="Gene3D" id="3.40.30.10">
    <property type="entry name" value="Glutaredoxin"/>
    <property type="match status" value="1"/>
</dbReference>